<dbReference type="PANTHER" id="PTHR31391">
    <property type="entry name" value="B3 DOMAIN-CONTAINING PROTEIN OS11G0197600-RELATED"/>
    <property type="match status" value="1"/>
</dbReference>
<dbReference type="PANTHER" id="PTHR31391:SF135">
    <property type="entry name" value="B3 DOMAIN-CONTAINING PROTEIN OS01G0234100-LIKE ISOFORM X1"/>
    <property type="match status" value="1"/>
</dbReference>
<accession>A0ABD1MCP0</accession>
<feature type="compositionally biased region" description="Basic residues" evidence="6">
    <location>
        <begin position="262"/>
        <end position="275"/>
    </location>
</feature>
<evidence type="ECO:0000256" key="4">
    <source>
        <dbReference type="ARBA" id="ARBA00023163"/>
    </source>
</evidence>
<dbReference type="Gene3D" id="2.40.330.10">
    <property type="entry name" value="DNA-binding pseudobarrel domain"/>
    <property type="match status" value="1"/>
</dbReference>
<dbReference type="InterPro" id="IPR015300">
    <property type="entry name" value="DNA-bd_pseudobarrel_sf"/>
</dbReference>
<evidence type="ECO:0000256" key="1">
    <source>
        <dbReference type="ARBA" id="ARBA00004123"/>
    </source>
</evidence>
<name>A0ABD1MCP0_9FABA</name>
<dbReference type="InterPro" id="IPR003340">
    <property type="entry name" value="B3_DNA-bd"/>
</dbReference>
<feature type="domain" description="TF-B3" evidence="7">
    <location>
        <begin position="121"/>
        <end position="212"/>
    </location>
</feature>
<dbReference type="Proteomes" id="UP001603857">
    <property type="component" value="Unassembled WGS sequence"/>
</dbReference>
<reference evidence="8 9" key="1">
    <citation type="submission" date="2024-08" db="EMBL/GenBank/DDBJ databases">
        <title>Insights into the chromosomal genome structure of Flemingia macrophylla.</title>
        <authorList>
            <person name="Ding Y."/>
            <person name="Zhao Y."/>
            <person name="Bi W."/>
            <person name="Wu M."/>
            <person name="Zhao G."/>
            <person name="Gong Y."/>
            <person name="Li W."/>
            <person name="Zhang P."/>
        </authorList>
    </citation>
    <scope>NUCLEOTIDE SEQUENCE [LARGE SCALE GENOMIC DNA]</scope>
    <source>
        <strain evidence="8">DYQJB</strain>
        <tissue evidence="8">Leaf</tissue>
    </source>
</reference>
<protein>
    <recommendedName>
        <fullName evidence="7">TF-B3 domain-containing protein</fullName>
    </recommendedName>
</protein>
<gene>
    <name evidence="8" type="ORF">Fmac_014777</name>
</gene>
<dbReference type="PROSITE" id="PS50863">
    <property type="entry name" value="B3"/>
    <property type="match status" value="1"/>
</dbReference>
<evidence type="ECO:0000256" key="5">
    <source>
        <dbReference type="ARBA" id="ARBA00023242"/>
    </source>
</evidence>
<feature type="region of interest" description="Disordered" evidence="6">
    <location>
        <begin position="246"/>
        <end position="288"/>
    </location>
</feature>
<evidence type="ECO:0000256" key="3">
    <source>
        <dbReference type="ARBA" id="ARBA00023125"/>
    </source>
</evidence>
<dbReference type="EMBL" id="JBGMDY010000005">
    <property type="protein sequence ID" value="KAL2333564.1"/>
    <property type="molecule type" value="Genomic_DNA"/>
</dbReference>
<evidence type="ECO:0000256" key="2">
    <source>
        <dbReference type="ARBA" id="ARBA00023015"/>
    </source>
</evidence>
<comment type="caution">
    <text evidence="8">The sequence shown here is derived from an EMBL/GenBank/DDBJ whole genome shotgun (WGS) entry which is preliminary data.</text>
</comment>
<organism evidence="8 9">
    <name type="scientific">Flemingia macrophylla</name>
    <dbReference type="NCBI Taxonomy" id="520843"/>
    <lineage>
        <taxon>Eukaryota</taxon>
        <taxon>Viridiplantae</taxon>
        <taxon>Streptophyta</taxon>
        <taxon>Embryophyta</taxon>
        <taxon>Tracheophyta</taxon>
        <taxon>Spermatophyta</taxon>
        <taxon>Magnoliopsida</taxon>
        <taxon>eudicotyledons</taxon>
        <taxon>Gunneridae</taxon>
        <taxon>Pentapetalae</taxon>
        <taxon>rosids</taxon>
        <taxon>fabids</taxon>
        <taxon>Fabales</taxon>
        <taxon>Fabaceae</taxon>
        <taxon>Papilionoideae</taxon>
        <taxon>50 kb inversion clade</taxon>
        <taxon>NPAAA clade</taxon>
        <taxon>indigoferoid/millettioid clade</taxon>
        <taxon>Phaseoleae</taxon>
        <taxon>Flemingia</taxon>
    </lineage>
</organism>
<dbReference type="Pfam" id="PF02362">
    <property type="entry name" value="B3"/>
    <property type="match status" value="1"/>
</dbReference>
<dbReference type="SUPFAM" id="SSF101936">
    <property type="entry name" value="DNA-binding pseudobarrel domain"/>
    <property type="match status" value="1"/>
</dbReference>
<evidence type="ECO:0000259" key="7">
    <source>
        <dbReference type="PROSITE" id="PS50863"/>
    </source>
</evidence>
<evidence type="ECO:0000313" key="9">
    <source>
        <dbReference type="Proteomes" id="UP001603857"/>
    </source>
</evidence>
<sequence length="482" mass="54731">MVMIDEKTRDRVIRRDMVEHPHNDHAVTVAYHGEEYYHDVPLAHFSKMTPLNMDKQNKVAENKYKLLNSPKKPATLGEAQKFASFIKVATEGTSSRGEVMSSAVLQAEEIQSNLKPEFPSFVKSLVRSHVASCFWMGLPVSFCKKHLPDKDTTIILEDESGKEYNTKYIACKTGLSAGWRQFSAVHKLQEGDVVVFQLIQPTKFKVYIIRANNTRELDGAFLSLDNCIKQKMGGKDNADTHVMTCNGSKRKHGKSVPLDVQKKKKSSMSRMRPKARPPAEQSENDSDEALSEVMEDYKVLEFKDVKGFENFSIIVDGMAIDDELSTEVRNKYYRLCCSQHGFLHDNLIKGMNYKLIVGIISETVNIADAIKVSAMCTPRFEFSNWDKTLLAFEHLGMNVEFLRVRLRRLVSIAYETSDSSGARQYLACKSEYSHADDEIKNMEAKLEELKGACHDFGAYLESLKCKAESYHVKFQKEVAAPW</sequence>
<dbReference type="GO" id="GO:0003677">
    <property type="term" value="F:DNA binding"/>
    <property type="evidence" value="ECO:0007669"/>
    <property type="project" value="UniProtKB-KW"/>
</dbReference>
<keyword evidence="9" id="KW-1185">Reference proteome</keyword>
<comment type="subcellular location">
    <subcellularLocation>
        <location evidence="1">Nucleus</location>
    </subcellularLocation>
</comment>
<keyword evidence="4" id="KW-0804">Transcription</keyword>
<dbReference type="GO" id="GO:0005634">
    <property type="term" value="C:nucleus"/>
    <property type="evidence" value="ECO:0007669"/>
    <property type="project" value="UniProtKB-SubCell"/>
</dbReference>
<keyword evidence="5" id="KW-0539">Nucleus</keyword>
<keyword evidence="3" id="KW-0238">DNA-binding</keyword>
<evidence type="ECO:0000256" key="6">
    <source>
        <dbReference type="SAM" id="MobiDB-lite"/>
    </source>
</evidence>
<proteinExistence type="predicted"/>
<evidence type="ECO:0000313" key="8">
    <source>
        <dbReference type="EMBL" id="KAL2333564.1"/>
    </source>
</evidence>
<keyword evidence="2" id="KW-0805">Transcription regulation</keyword>
<dbReference type="CDD" id="cd10017">
    <property type="entry name" value="B3_DNA"/>
    <property type="match status" value="1"/>
</dbReference>
<dbReference type="AlphaFoldDB" id="A0ABD1MCP0"/>
<dbReference type="SMART" id="SM01019">
    <property type="entry name" value="B3"/>
    <property type="match status" value="1"/>
</dbReference>
<dbReference type="InterPro" id="IPR044837">
    <property type="entry name" value="REM16-like"/>
</dbReference>